<evidence type="ECO:0000313" key="3">
    <source>
        <dbReference type="Proteomes" id="UP000076154"/>
    </source>
</evidence>
<reference evidence="2" key="1">
    <citation type="submission" date="2018-04" db="EMBL/GenBank/DDBJ databases">
        <title>Whole genome sequencing of Hypsizygus marmoreus.</title>
        <authorList>
            <person name="Choi I.-G."/>
            <person name="Min B."/>
            <person name="Kim J.-G."/>
            <person name="Kim S."/>
            <person name="Oh Y.-L."/>
            <person name="Kong W.-S."/>
            <person name="Park H."/>
            <person name="Jeong J."/>
            <person name="Song E.-S."/>
        </authorList>
    </citation>
    <scope>NUCLEOTIDE SEQUENCE [LARGE SCALE GENOMIC DNA]</scope>
    <source>
        <strain evidence="2">51987-8</strain>
    </source>
</reference>
<dbReference type="AlphaFoldDB" id="A0A369JCD2"/>
<dbReference type="InParanoid" id="A0A369JCD2"/>
<proteinExistence type="predicted"/>
<sequence>MRTPSTTSTAPPRPPTYIPAPTDTDRRQSPPPGPQRPPTHIPRAPNDTIDADRHLPNKDTPLDTPGLVLRIFEWGNF</sequence>
<protein>
    <submittedName>
        <fullName evidence="2">Uncharacterized protein</fullName>
    </submittedName>
</protein>
<evidence type="ECO:0000313" key="2">
    <source>
        <dbReference type="EMBL" id="RDB18267.1"/>
    </source>
</evidence>
<evidence type="ECO:0000256" key="1">
    <source>
        <dbReference type="SAM" id="MobiDB-lite"/>
    </source>
</evidence>
<name>A0A369JCD2_HYPMA</name>
<feature type="compositionally biased region" description="Low complexity" evidence="1">
    <location>
        <begin position="1"/>
        <end position="10"/>
    </location>
</feature>
<gene>
    <name evidence="2" type="ORF">Hypma_000663</name>
</gene>
<dbReference type="Proteomes" id="UP000076154">
    <property type="component" value="Unassembled WGS sequence"/>
</dbReference>
<accession>A0A369JCD2</accession>
<dbReference type="EMBL" id="LUEZ02000106">
    <property type="protein sequence ID" value="RDB18267.1"/>
    <property type="molecule type" value="Genomic_DNA"/>
</dbReference>
<comment type="caution">
    <text evidence="2">The sequence shown here is derived from an EMBL/GenBank/DDBJ whole genome shotgun (WGS) entry which is preliminary data.</text>
</comment>
<feature type="region of interest" description="Disordered" evidence="1">
    <location>
        <begin position="1"/>
        <end position="65"/>
    </location>
</feature>
<feature type="compositionally biased region" description="Pro residues" evidence="1">
    <location>
        <begin position="29"/>
        <end position="40"/>
    </location>
</feature>
<feature type="compositionally biased region" description="Basic and acidic residues" evidence="1">
    <location>
        <begin position="50"/>
        <end position="61"/>
    </location>
</feature>
<keyword evidence="3" id="KW-1185">Reference proteome</keyword>
<organism evidence="2 3">
    <name type="scientific">Hypsizygus marmoreus</name>
    <name type="common">White beech mushroom</name>
    <name type="synonym">Agaricus marmoreus</name>
    <dbReference type="NCBI Taxonomy" id="39966"/>
    <lineage>
        <taxon>Eukaryota</taxon>
        <taxon>Fungi</taxon>
        <taxon>Dikarya</taxon>
        <taxon>Basidiomycota</taxon>
        <taxon>Agaricomycotina</taxon>
        <taxon>Agaricomycetes</taxon>
        <taxon>Agaricomycetidae</taxon>
        <taxon>Agaricales</taxon>
        <taxon>Tricholomatineae</taxon>
        <taxon>Lyophyllaceae</taxon>
        <taxon>Hypsizygus</taxon>
    </lineage>
</organism>